<dbReference type="EMBL" id="GEDG01038344">
    <property type="protein sequence ID" value="JAP07636.1"/>
    <property type="molecule type" value="Transcribed_RNA"/>
</dbReference>
<organism evidence="2">
    <name type="scientific">Solanum chacoense</name>
    <name type="common">Chaco potato</name>
    <dbReference type="NCBI Taxonomy" id="4108"/>
    <lineage>
        <taxon>Eukaryota</taxon>
        <taxon>Viridiplantae</taxon>
        <taxon>Streptophyta</taxon>
        <taxon>Embryophyta</taxon>
        <taxon>Tracheophyta</taxon>
        <taxon>Spermatophyta</taxon>
        <taxon>Magnoliopsida</taxon>
        <taxon>eudicotyledons</taxon>
        <taxon>Gunneridae</taxon>
        <taxon>Pentapetalae</taxon>
        <taxon>asterids</taxon>
        <taxon>lamiids</taxon>
        <taxon>Solanales</taxon>
        <taxon>Solanaceae</taxon>
        <taxon>Solanoideae</taxon>
        <taxon>Solaneae</taxon>
        <taxon>Solanum</taxon>
    </lineage>
</organism>
<keyword evidence="1" id="KW-1133">Transmembrane helix</keyword>
<evidence type="ECO:0000256" key="1">
    <source>
        <dbReference type="SAM" id="Phobius"/>
    </source>
</evidence>
<accession>A0A0V0GH50</accession>
<keyword evidence="1" id="KW-0472">Membrane</keyword>
<dbReference type="AlphaFoldDB" id="A0A0V0GH50"/>
<feature type="non-terminal residue" evidence="2">
    <location>
        <position position="1"/>
    </location>
</feature>
<name>A0A0V0GH50_SOLCH</name>
<feature type="transmembrane region" description="Helical" evidence="1">
    <location>
        <begin position="24"/>
        <end position="42"/>
    </location>
</feature>
<evidence type="ECO:0000313" key="2">
    <source>
        <dbReference type="EMBL" id="JAP07636.1"/>
    </source>
</evidence>
<keyword evidence="1" id="KW-0812">Transmembrane</keyword>
<sequence>FLSNYVTRQLTSNLVTKLFSLINFYFKSRNLCIYFLLYVIYIQKDGNPDRSKLCFGLLVRRPN</sequence>
<protein>
    <submittedName>
        <fullName evidence="2">Putative ovule protein</fullName>
    </submittedName>
</protein>
<reference evidence="2" key="1">
    <citation type="submission" date="2015-12" db="EMBL/GenBank/DDBJ databases">
        <title>Gene expression during late stages of embryo sac development: a critical building block for successful pollen-pistil interactions.</title>
        <authorList>
            <person name="Liu Y."/>
            <person name="Joly V."/>
            <person name="Sabar M."/>
            <person name="Matton D.P."/>
        </authorList>
    </citation>
    <scope>NUCLEOTIDE SEQUENCE</scope>
</reference>
<proteinExistence type="predicted"/>